<evidence type="ECO:0000313" key="1">
    <source>
        <dbReference type="EMBL" id="KAG5285341.1"/>
    </source>
</evidence>
<comment type="caution">
    <text evidence="1">The sequence shown here is derived from an EMBL/GenBank/DDBJ whole genome shotgun (WGS) entry which is preliminary data.</text>
</comment>
<gene>
    <name evidence="1" type="ORF">AALO_G00002330</name>
</gene>
<proteinExistence type="predicted"/>
<evidence type="ECO:0000313" key="2">
    <source>
        <dbReference type="Proteomes" id="UP000823561"/>
    </source>
</evidence>
<protein>
    <submittedName>
        <fullName evidence="1">Uncharacterized protein</fullName>
    </submittedName>
</protein>
<keyword evidence="2" id="KW-1185">Reference proteome</keyword>
<dbReference type="AlphaFoldDB" id="A0AAV6HIF2"/>
<sequence length="63" mass="7249">MLSGPDESASGRSLPTPALEYQREHFTTRFTQSDEYLYIFTSKRPCLTVTLFFIPNRVASYPN</sequence>
<accession>A0AAV6HIF2</accession>
<reference evidence="1 2" key="1">
    <citation type="submission" date="2020-10" db="EMBL/GenBank/DDBJ databases">
        <title>Chromosome-scale genome assembly of the Allis shad, Alosa alosa.</title>
        <authorList>
            <person name="Margot Z."/>
            <person name="Christophe K."/>
            <person name="Cabau C."/>
            <person name="Louis A."/>
            <person name="Berthelot C."/>
            <person name="Parey E."/>
            <person name="Roest Crollius H."/>
            <person name="Montfort J."/>
            <person name="Robinson-Rechavi M."/>
            <person name="Bucao C."/>
            <person name="Bouchez O."/>
            <person name="Gislard M."/>
            <person name="Lluch J."/>
            <person name="Milhes M."/>
            <person name="Lampietro C."/>
            <person name="Lopez Roques C."/>
            <person name="Donnadieu C."/>
            <person name="Braasch I."/>
            <person name="Desvignes T."/>
            <person name="Postlethwait J."/>
            <person name="Bobe J."/>
            <person name="Guiguen Y."/>
        </authorList>
    </citation>
    <scope>NUCLEOTIDE SEQUENCE [LARGE SCALE GENOMIC DNA]</scope>
    <source>
        <strain evidence="1">M-15738</strain>
        <tissue evidence="1">Blood</tissue>
    </source>
</reference>
<dbReference type="Proteomes" id="UP000823561">
    <property type="component" value="Chromosome 1"/>
</dbReference>
<name>A0AAV6HIF2_9TELE</name>
<organism evidence="1 2">
    <name type="scientific">Alosa alosa</name>
    <name type="common">allis shad</name>
    <dbReference type="NCBI Taxonomy" id="278164"/>
    <lineage>
        <taxon>Eukaryota</taxon>
        <taxon>Metazoa</taxon>
        <taxon>Chordata</taxon>
        <taxon>Craniata</taxon>
        <taxon>Vertebrata</taxon>
        <taxon>Euteleostomi</taxon>
        <taxon>Actinopterygii</taxon>
        <taxon>Neopterygii</taxon>
        <taxon>Teleostei</taxon>
        <taxon>Clupei</taxon>
        <taxon>Clupeiformes</taxon>
        <taxon>Clupeoidei</taxon>
        <taxon>Clupeidae</taxon>
        <taxon>Alosa</taxon>
    </lineage>
</organism>
<dbReference type="EMBL" id="JADWDJ010000001">
    <property type="protein sequence ID" value="KAG5285341.1"/>
    <property type="molecule type" value="Genomic_DNA"/>
</dbReference>